<sequence length="223" mass="24970">MVQQGQENEEVEKEDEESGDDEEEQQQTSLPWRMLFKSVFGEEIKNTREKITEDPPRSYNLNKRKPDFENKYGWRVAVDGSQYHPLKSSGIGIYHEYLSAGSMMAPRVNPMATEYGIVVNGSGRVQVLFPNGSNAMDTNITKGDVFFIPSNFPYCEIAHKGESLELLGFTTSAQRNRPVVLVGARSVVRTMEGPELATSFGVSKEEIKHLVSAQHESVILPTP</sequence>
<gene>
    <name evidence="3" type="ORF">DEO72_LG10g531</name>
</gene>
<feature type="compositionally biased region" description="Acidic residues" evidence="1">
    <location>
        <begin position="7"/>
        <end position="25"/>
    </location>
</feature>
<dbReference type="EMBL" id="CP039354">
    <property type="protein sequence ID" value="QCE09312.1"/>
    <property type="molecule type" value="Genomic_DNA"/>
</dbReference>
<feature type="domain" description="Cupin type-1" evidence="2">
    <location>
        <begin position="59"/>
        <end position="208"/>
    </location>
</feature>
<reference evidence="3 4" key="1">
    <citation type="submission" date="2019-04" db="EMBL/GenBank/DDBJ databases">
        <title>An improved genome assembly and genetic linkage map for asparagus bean, Vigna unguiculata ssp. sesquipedialis.</title>
        <authorList>
            <person name="Xia Q."/>
            <person name="Zhang R."/>
            <person name="Dong Y."/>
        </authorList>
    </citation>
    <scope>NUCLEOTIDE SEQUENCE [LARGE SCALE GENOMIC DNA]</scope>
    <source>
        <tissue evidence="3">Leaf</tissue>
    </source>
</reference>
<dbReference type="InterPro" id="IPR050253">
    <property type="entry name" value="Seed_Storage-Functional"/>
</dbReference>
<evidence type="ECO:0000256" key="1">
    <source>
        <dbReference type="SAM" id="MobiDB-lite"/>
    </source>
</evidence>
<evidence type="ECO:0000313" key="3">
    <source>
        <dbReference type="EMBL" id="QCE09312.1"/>
    </source>
</evidence>
<dbReference type="InterPro" id="IPR006045">
    <property type="entry name" value="Cupin_1"/>
</dbReference>
<protein>
    <submittedName>
        <fullName evidence="3">RmlC-like jelly roll fold</fullName>
    </submittedName>
</protein>
<name>A0A4D6N8S7_VIGUN</name>
<dbReference type="PANTHER" id="PTHR31189:SF2">
    <property type="entry name" value="RMLC-LIKE CUPINS SUPERFAMILY PROTEIN"/>
    <property type="match status" value="1"/>
</dbReference>
<dbReference type="InterPro" id="IPR014710">
    <property type="entry name" value="RmlC-like_jellyroll"/>
</dbReference>
<dbReference type="Gene3D" id="2.60.120.10">
    <property type="entry name" value="Jelly Rolls"/>
    <property type="match status" value="1"/>
</dbReference>
<dbReference type="Proteomes" id="UP000501690">
    <property type="component" value="Linkage Group LG10"/>
</dbReference>
<dbReference type="PANTHER" id="PTHR31189">
    <property type="entry name" value="OS03G0336100 PROTEIN-RELATED"/>
    <property type="match status" value="1"/>
</dbReference>
<evidence type="ECO:0000259" key="2">
    <source>
        <dbReference type="SMART" id="SM00835"/>
    </source>
</evidence>
<dbReference type="SMART" id="SM00835">
    <property type="entry name" value="Cupin_1"/>
    <property type="match status" value="1"/>
</dbReference>
<accession>A0A4D6N8S7</accession>
<dbReference type="SUPFAM" id="SSF51182">
    <property type="entry name" value="RmlC-like cupins"/>
    <property type="match status" value="1"/>
</dbReference>
<dbReference type="CDD" id="cd02245">
    <property type="entry name" value="cupin_7S_vicilin-like_C"/>
    <property type="match status" value="1"/>
</dbReference>
<evidence type="ECO:0000313" key="4">
    <source>
        <dbReference type="Proteomes" id="UP000501690"/>
    </source>
</evidence>
<dbReference type="AlphaFoldDB" id="A0A4D6N8S7"/>
<feature type="region of interest" description="Disordered" evidence="1">
    <location>
        <begin position="1"/>
        <end position="30"/>
    </location>
</feature>
<proteinExistence type="predicted"/>
<dbReference type="Pfam" id="PF00190">
    <property type="entry name" value="Cupin_1"/>
    <property type="match status" value="1"/>
</dbReference>
<keyword evidence="4" id="KW-1185">Reference proteome</keyword>
<organism evidence="3 4">
    <name type="scientific">Vigna unguiculata</name>
    <name type="common">Cowpea</name>
    <dbReference type="NCBI Taxonomy" id="3917"/>
    <lineage>
        <taxon>Eukaryota</taxon>
        <taxon>Viridiplantae</taxon>
        <taxon>Streptophyta</taxon>
        <taxon>Embryophyta</taxon>
        <taxon>Tracheophyta</taxon>
        <taxon>Spermatophyta</taxon>
        <taxon>Magnoliopsida</taxon>
        <taxon>eudicotyledons</taxon>
        <taxon>Gunneridae</taxon>
        <taxon>Pentapetalae</taxon>
        <taxon>rosids</taxon>
        <taxon>fabids</taxon>
        <taxon>Fabales</taxon>
        <taxon>Fabaceae</taxon>
        <taxon>Papilionoideae</taxon>
        <taxon>50 kb inversion clade</taxon>
        <taxon>NPAAA clade</taxon>
        <taxon>indigoferoid/millettioid clade</taxon>
        <taxon>Phaseoleae</taxon>
        <taxon>Vigna</taxon>
    </lineage>
</organism>
<dbReference type="InterPro" id="IPR011051">
    <property type="entry name" value="RmlC_Cupin_sf"/>
</dbReference>